<evidence type="ECO:0000313" key="13">
    <source>
        <dbReference type="Proteomes" id="UP001408789"/>
    </source>
</evidence>
<dbReference type="PROSITE" id="PS50863">
    <property type="entry name" value="B3"/>
    <property type="match status" value="1"/>
</dbReference>
<dbReference type="GO" id="GO:0005634">
    <property type="term" value="C:nucleus"/>
    <property type="evidence" value="ECO:0007669"/>
    <property type="project" value="UniProtKB-SubCell"/>
</dbReference>
<dbReference type="GO" id="GO:0009734">
    <property type="term" value="P:auxin-activated signaling pathway"/>
    <property type="evidence" value="ECO:0007669"/>
    <property type="project" value="UniProtKB-KW"/>
</dbReference>
<keyword evidence="5 9" id="KW-0238">DNA-binding</keyword>
<dbReference type="FunFam" id="2.30.30.1040:FF:000001">
    <property type="entry name" value="Auxin response factor"/>
    <property type="match status" value="1"/>
</dbReference>
<dbReference type="CDD" id="cd10017">
    <property type="entry name" value="B3_DNA"/>
    <property type="match status" value="1"/>
</dbReference>
<dbReference type="Pfam" id="PF02362">
    <property type="entry name" value="B3"/>
    <property type="match status" value="1"/>
</dbReference>
<protein>
    <recommendedName>
        <fullName evidence="9">Auxin response factor</fullName>
    </recommendedName>
</protein>
<gene>
    <name evidence="12" type="ORF">SSX86_001449</name>
</gene>
<dbReference type="AlphaFoldDB" id="A0AAP0DRQ6"/>
<keyword evidence="13" id="KW-1185">Reference proteome</keyword>
<dbReference type="PANTHER" id="PTHR31384:SF186">
    <property type="entry name" value="AUXIN RESPONSE FACTOR"/>
    <property type="match status" value="1"/>
</dbReference>
<keyword evidence="7 9" id="KW-0539">Nucleus</keyword>
<comment type="subunit">
    <text evidence="9">Homodimers and heterodimers.</text>
</comment>
<organism evidence="12 13">
    <name type="scientific">Deinandra increscens subsp. villosa</name>
    <dbReference type="NCBI Taxonomy" id="3103831"/>
    <lineage>
        <taxon>Eukaryota</taxon>
        <taxon>Viridiplantae</taxon>
        <taxon>Streptophyta</taxon>
        <taxon>Embryophyta</taxon>
        <taxon>Tracheophyta</taxon>
        <taxon>Spermatophyta</taxon>
        <taxon>Magnoliopsida</taxon>
        <taxon>eudicotyledons</taxon>
        <taxon>Gunneridae</taxon>
        <taxon>Pentapetalae</taxon>
        <taxon>asterids</taxon>
        <taxon>campanulids</taxon>
        <taxon>Asterales</taxon>
        <taxon>Asteraceae</taxon>
        <taxon>Asteroideae</taxon>
        <taxon>Heliantheae alliance</taxon>
        <taxon>Madieae</taxon>
        <taxon>Madiinae</taxon>
        <taxon>Deinandra</taxon>
    </lineage>
</organism>
<feature type="domain" description="PB1" evidence="11">
    <location>
        <begin position="502"/>
        <end position="583"/>
    </location>
</feature>
<dbReference type="Pfam" id="PF02309">
    <property type="entry name" value="AUX_IAA"/>
    <property type="match status" value="2"/>
</dbReference>
<sequence>MDNRRSAFLSPEAMEDLLYKELWRVCAGPLVDLPRDGERVFYFPQGHMEQLEASRNQESDQSIPHFTLNSKILCRVVHTQLLAEHDTDEVYAQITLLPEQDQSDPTIPDKCLADTSRPIVHSFCKVLTASDTSTHGGFSVLRKHANECLPALDMTQPTPTQELVAKDLHGIEWQFKHIFRGQPRRHLLTTGWSTFVASKRLVAGDSFVFLRGESGELRVGVRRVAQQHSSMPSSVISSRSMRIGVLATASHALSTKTRFLVYYKPRTSQFIIGLNKYIESLNNGFTVGMKFSMRFEGEDSPERRFTGTIIGIEDLSHQWEGSKWRSLKVHWDESTSIARPERVSPWEIENYTTHVPTSLVQPVISKSKRPRPLANIPNLEPTCSTVSAVWNPSQEQTENGETENKKGLSGWSFHSNSNSMPHEYTKLTKDLIKSPVDLKKSENVSTCRLFGFDLRIAPKSDIVPEAGPSVGRHDTVGISDRKSDILSKDHKAAQCNQITLSRSRTKVQMQGLAVGRAVDLTVLKGYDELIDELEDMFEIKGRLRRRVQLEIVFTDDEGDIMLMGDHPWEEFCRMVKRILICSSQDVKKMNSGSKLQLSSSNDIEVSGFSLEAAEI</sequence>
<dbReference type="SUPFAM" id="SSF101936">
    <property type="entry name" value="DNA-binding pseudobarrel domain"/>
    <property type="match status" value="1"/>
</dbReference>
<dbReference type="GO" id="GO:0003677">
    <property type="term" value="F:DNA binding"/>
    <property type="evidence" value="ECO:0007669"/>
    <property type="project" value="UniProtKB-KW"/>
</dbReference>
<keyword evidence="3" id="KW-0217">Developmental protein</keyword>
<dbReference type="InterPro" id="IPR003340">
    <property type="entry name" value="B3_DNA-bd"/>
</dbReference>
<dbReference type="Proteomes" id="UP001408789">
    <property type="component" value="Unassembled WGS sequence"/>
</dbReference>
<evidence type="ECO:0000256" key="9">
    <source>
        <dbReference type="RuleBase" id="RU004561"/>
    </source>
</evidence>
<accession>A0AAP0DRQ6</accession>
<dbReference type="FunFam" id="2.40.330.10:FF:000001">
    <property type="entry name" value="Auxin response factor"/>
    <property type="match status" value="1"/>
</dbReference>
<dbReference type="InterPro" id="IPR010525">
    <property type="entry name" value="ARF_dom"/>
</dbReference>
<dbReference type="SMART" id="SM01019">
    <property type="entry name" value="B3"/>
    <property type="match status" value="1"/>
</dbReference>
<comment type="similarity">
    <text evidence="2 9">Belongs to the ARF family.</text>
</comment>
<comment type="subcellular location">
    <subcellularLocation>
        <location evidence="1 9">Nucleus</location>
    </subcellularLocation>
</comment>
<feature type="domain" description="TF-B3" evidence="10">
    <location>
        <begin position="123"/>
        <end position="225"/>
    </location>
</feature>
<dbReference type="Gene3D" id="2.30.30.1040">
    <property type="match status" value="1"/>
</dbReference>
<evidence type="ECO:0000256" key="1">
    <source>
        <dbReference type="ARBA" id="ARBA00004123"/>
    </source>
</evidence>
<dbReference type="Pfam" id="PF06507">
    <property type="entry name" value="ARF_AD"/>
    <property type="match status" value="1"/>
</dbReference>
<evidence type="ECO:0000256" key="8">
    <source>
        <dbReference type="ARBA" id="ARBA00023294"/>
    </source>
</evidence>
<evidence type="ECO:0000259" key="11">
    <source>
        <dbReference type="PROSITE" id="PS51745"/>
    </source>
</evidence>
<evidence type="ECO:0000256" key="2">
    <source>
        <dbReference type="ARBA" id="ARBA00007853"/>
    </source>
</evidence>
<keyword evidence="6 9" id="KW-0804">Transcription</keyword>
<dbReference type="Gene3D" id="2.40.330.10">
    <property type="entry name" value="DNA-binding pseudobarrel domain"/>
    <property type="match status" value="1"/>
</dbReference>
<evidence type="ECO:0000259" key="10">
    <source>
        <dbReference type="PROSITE" id="PS50863"/>
    </source>
</evidence>
<dbReference type="InterPro" id="IPR033389">
    <property type="entry name" value="AUX/IAA_dom"/>
</dbReference>
<evidence type="ECO:0000256" key="3">
    <source>
        <dbReference type="ARBA" id="ARBA00022473"/>
    </source>
</evidence>
<name>A0AAP0DRQ6_9ASTR</name>
<proteinExistence type="inferred from homology"/>
<dbReference type="PROSITE" id="PS51745">
    <property type="entry name" value="PB1"/>
    <property type="match status" value="1"/>
</dbReference>
<reference evidence="12 13" key="1">
    <citation type="submission" date="2024-04" db="EMBL/GenBank/DDBJ databases">
        <title>The reference genome of an endangered Asteraceae, Deinandra increscens subsp. villosa, native to the Central Coast of California.</title>
        <authorList>
            <person name="Guilliams M."/>
            <person name="Hasenstab-Lehman K."/>
            <person name="Meyer R."/>
            <person name="Mcevoy S."/>
        </authorList>
    </citation>
    <scope>NUCLEOTIDE SEQUENCE [LARGE SCALE GENOMIC DNA]</scope>
    <source>
        <tissue evidence="12">Leaf</tissue>
    </source>
</reference>
<evidence type="ECO:0000256" key="5">
    <source>
        <dbReference type="ARBA" id="ARBA00023125"/>
    </source>
</evidence>
<evidence type="ECO:0000256" key="4">
    <source>
        <dbReference type="ARBA" id="ARBA00023015"/>
    </source>
</evidence>
<evidence type="ECO:0000256" key="6">
    <source>
        <dbReference type="ARBA" id="ARBA00023163"/>
    </source>
</evidence>
<keyword evidence="8 9" id="KW-0927">Auxin signaling pathway</keyword>
<dbReference type="PANTHER" id="PTHR31384">
    <property type="entry name" value="AUXIN RESPONSE FACTOR 4-RELATED"/>
    <property type="match status" value="1"/>
</dbReference>
<dbReference type="GO" id="GO:0006355">
    <property type="term" value="P:regulation of DNA-templated transcription"/>
    <property type="evidence" value="ECO:0007669"/>
    <property type="project" value="InterPro"/>
</dbReference>
<dbReference type="InterPro" id="IPR015300">
    <property type="entry name" value="DNA-bd_pseudobarrel_sf"/>
</dbReference>
<comment type="function">
    <text evidence="9">Auxin response factors (ARFs) are transcriptional factors that bind specifically to the DNA sequence 5'-TGTCTC-3' found in the auxin-responsive promoter elements (AuxREs).</text>
</comment>
<comment type="caution">
    <text evidence="12">The sequence shown here is derived from an EMBL/GenBank/DDBJ whole genome shotgun (WGS) entry which is preliminary data.</text>
</comment>
<dbReference type="EMBL" id="JBCNJP010000003">
    <property type="protein sequence ID" value="KAK9079776.1"/>
    <property type="molecule type" value="Genomic_DNA"/>
</dbReference>
<dbReference type="InterPro" id="IPR044835">
    <property type="entry name" value="ARF_plant"/>
</dbReference>
<dbReference type="Gene3D" id="3.10.20.90">
    <property type="entry name" value="Phosphatidylinositol 3-kinase Catalytic Subunit, Chain A, domain 1"/>
    <property type="match status" value="1"/>
</dbReference>
<evidence type="ECO:0000256" key="7">
    <source>
        <dbReference type="ARBA" id="ARBA00023242"/>
    </source>
</evidence>
<dbReference type="InterPro" id="IPR053793">
    <property type="entry name" value="PB1-like"/>
</dbReference>
<dbReference type="SUPFAM" id="SSF54277">
    <property type="entry name" value="CAD &amp; PB1 domains"/>
    <property type="match status" value="1"/>
</dbReference>
<evidence type="ECO:0000313" key="12">
    <source>
        <dbReference type="EMBL" id="KAK9079776.1"/>
    </source>
</evidence>
<keyword evidence="4 9" id="KW-0805">Transcription regulation</keyword>